<dbReference type="Proteomes" id="UP001497482">
    <property type="component" value="Chromosome 21"/>
</dbReference>
<keyword evidence="3" id="KW-1185">Reference proteome</keyword>
<gene>
    <name evidence="2" type="ORF">KC01_LOCUS25620</name>
</gene>
<evidence type="ECO:0000313" key="3">
    <source>
        <dbReference type="Proteomes" id="UP001497482"/>
    </source>
</evidence>
<name>A0AAV2L7L0_KNICA</name>
<accession>A0AAV2L7L0</accession>
<reference evidence="2 3" key="1">
    <citation type="submission" date="2024-04" db="EMBL/GenBank/DDBJ databases">
        <authorList>
            <person name="Waldvogel A.-M."/>
            <person name="Schoenle A."/>
        </authorList>
    </citation>
    <scope>NUCLEOTIDE SEQUENCE [LARGE SCALE GENOMIC DNA]</scope>
</reference>
<evidence type="ECO:0000313" key="2">
    <source>
        <dbReference type="EMBL" id="CAL1597053.1"/>
    </source>
</evidence>
<feature type="compositionally biased region" description="Polar residues" evidence="1">
    <location>
        <begin position="1"/>
        <end position="17"/>
    </location>
</feature>
<evidence type="ECO:0000256" key="1">
    <source>
        <dbReference type="SAM" id="MobiDB-lite"/>
    </source>
</evidence>
<organism evidence="2 3">
    <name type="scientific">Knipowitschia caucasica</name>
    <name type="common">Caucasian dwarf goby</name>
    <name type="synonym">Pomatoschistus caucasicus</name>
    <dbReference type="NCBI Taxonomy" id="637954"/>
    <lineage>
        <taxon>Eukaryota</taxon>
        <taxon>Metazoa</taxon>
        <taxon>Chordata</taxon>
        <taxon>Craniata</taxon>
        <taxon>Vertebrata</taxon>
        <taxon>Euteleostomi</taxon>
        <taxon>Actinopterygii</taxon>
        <taxon>Neopterygii</taxon>
        <taxon>Teleostei</taxon>
        <taxon>Neoteleostei</taxon>
        <taxon>Acanthomorphata</taxon>
        <taxon>Gobiaria</taxon>
        <taxon>Gobiiformes</taxon>
        <taxon>Gobioidei</taxon>
        <taxon>Gobiidae</taxon>
        <taxon>Gobiinae</taxon>
        <taxon>Knipowitschia</taxon>
    </lineage>
</organism>
<proteinExistence type="predicted"/>
<dbReference type="AlphaFoldDB" id="A0AAV2L7L0"/>
<dbReference type="EMBL" id="OZ035843">
    <property type="protein sequence ID" value="CAL1597053.1"/>
    <property type="molecule type" value="Genomic_DNA"/>
</dbReference>
<sequence length="187" mass="20877">MKWSFSQALRWKQTGQTRVRPAADPRQHGGTIQSMFGTAVQTDRLSPERHHSTRPRFQAIPFKPNGTKRHPGALILTMRIAWTRAEEMKLYFGHTPPQEKTTERLYKVRGELSSPATLKLAAWQSDHIILGSGAVSGTEVVVVLLLSSLRNNCFWFCISGVAEAFAQGLYPSAQTHPADRASLLLLI</sequence>
<protein>
    <submittedName>
        <fullName evidence="2">Uncharacterized protein</fullName>
    </submittedName>
</protein>
<feature type="region of interest" description="Disordered" evidence="1">
    <location>
        <begin position="1"/>
        <end position="34"/>
    </location>
</feature>